<feature type="non-terminal residue" evidence="8">
    <location>
        <position position="278"/>
    </location>
</feature>
<feature type="transmembrane region" description="Helical" evidence="7">
    <location>
        <begin position="233"/>
        <end position="260"/>
    </location>
</feature>
<evidence type="ECO:0000256" key="7">
    <source>
        <dbReference type="SAM" id="Phobius"/>
    </source>
</evidence>
<comment type="similarity">
    <text evidence="2">Belongs to the NrfD family.</text>
</comment>
<comment type="subcellular location">
    <subcellularLocation>
        <location evidence="1">Cell membrane</location>
        <topology evidence="1">Multi-pass membrane protein</topology>
    </subcellularLocation>
</comment>
<evidence type="ECO:0000256" key="6">
    <source>
        <dbReference type="ARBA" id="ARBA00023136"/>
    </source>
</evidence>
<name>A0A0F8XAD7_9ZZZZ</name>
<accession>A0A0F8XAD7</accession>
<organism evidence="8">
    <name type="scientific">marine sediment metagenome</name>
    <dbReference type="NCBI Taxonomy" id="412755"/>
    <lineage>
        <taxon>unclassified sequences</taxon>
        <taxon>metagenomes</taxon>
        <taxon>ecological metagenomes</taxon>
    </lineage>
</organism>
<dbReference type="InterPro" id="IPR005614">
    <property type="entry name" value="NrfD-like"/>
</dbReference>
<feature type="transmembrane region" description="Helical" evidence="7">
    <location>
        <begin position="146"/>
        <end position="169"/>
    </location>
</feature>
<comment type="caution">
    <text evidence="8">The sequence shown here is derived from an EMBL/GenBank/DDBJ whole genome shotgun (WGS) entry which is preliminary data.</text>
</comment>
<protein>
    <submittedName>
        <fullName evidence="8">Uncharacterized protein</fullName>
    </submittedName>
</protein>
<dbReference type="AlphaFoldDB" id="A0A0F8XAD7"/>
<evidence type="ECO:0000256" key="1">
    <source>
        <dbReference type="ARBA" id="ARBA00004651"/>
    </source>
</evidence>
<sequence>MSDNEYAPTPFEQKEDFRDWFMGKLLMGQNWSDYSRSLVTPFNIFAAIVLVVAAPVFFMRYTQGLATVVHASSEYPWGLLLSWGIFAGEPMFASGFVVCAGYYIFGMKGLKPMVRLAVLGGMLGYAFAASYLLIDLGRPWRLYFPMAINFGPASILFIVAWHVSLYVTVQALEFSPAFLEWVGSKKLHKWAISVTFILIVAGIILTTVHQSALGAMYLLTPGKLHPLWYSTNLPVLFLASTIHTAMSFVIVMAAACTRWFSTKADKKFMDSVEPVTIA</sequence>
<keyword evidence="3" id="KW-1003">Cell membrane</keyword>
<keyword evidence="5 7" id="KW-1133">Transmembrane helix</keyword>
<evidence type="ECO:0000256" key="3">
    <source>
        <dbReference type="ARBA" id="ARBA00022475"/>
    </source>
</evidence>
<dbReference type="GO" id="GO:0005886">
    <property type="term" value="C:plasma membrane"/>
    <property type="evidence" value="ECO:0007669"/>
    <property type="project" value="UniProtKB-SubCell"/>
</dbReference>
<keyword evidence="4 7" id="KW-0812">Transmembrane</keyword>
<keyword evidence="6 7" id="KW-0472">Membrane</keyword>
<evidence type="ECO:0000256" key="2">
    <source>
        <dbReference type="ARBA" id="ARBA00008929"/>
    </source>
</evidence>
<dbReference type="Pfam" id="PF03916">
    <property type="entry name" value="NrfD"/>
    <property type="match status" value="1"/>
</dbReference>
<evidence type="ECO:0000256" key="4">
    <source>
        <dbReference type="ARBA" id="ARBA00022692"/>
    </source>
</evidence>
<feature type="transmembrane region" description="Helical" evidence="7">
    <location>
        <begin position="42"/>
        <end position="61"/>
    </location>
</feature>
<feature type="transmembrane region" description="Helical" evidence="7">
    <location>
        <begin position="190"/>
        <end position="213"/>
    </location>
</feature>
<feature type="transmembrane region" description="Helical" evidence="7">
    <location>
        <begin position="81"/>
        <end position="104"/>
    </location>
</feature>
<evidence type="ECO:0000256" key="5">
    <source>
        <dbReference type="ARBA" id="ARBA00022989"/>
    </source>
</evidence>
<proteinExistence type="inferred from homology"/>
<dbReference type="EMBL" id="LAZR01060235">
    <property type="protein sequence ID" value="KKK66112.1"/>
    <property type="molecule type" value="Genomic_DNA"/>
</dbReference>
<feature type="transmembrane region" description="Helical" evidence="7">
    <location>
        <begin position="116"/>
        <end position="134"/>
    </location>
</feature>
<evidence type="ECO:0000313" key="8">
    <source>
        <dbReference type="EMBL" id="KKK66112.1"/>
    </source>
</evidence>
<reference evidence="8" key="1">
    <citation type="journal article" date="2015" name="Nature">
        <title>Complex archaea that bridge the gap between prokaryotes and eukaryotes.</title>
        <authorList>
            <person name="Spang A."/>
            <person name="Saw J.H."/>
            <person name="Jorgensen S.L."/>
            <person name="Zaremba-Niedzwiedzka K."/>
            <person name="Martijn J."/>
            <person name="Lind A.E."/>
            <person name="van Eijk R."/>
            <person name="Schleper C."/>
            <person name="Guy L."/>
            <person name="Ettema T.J."/>
        </authorList>
    </citation>
    <scope>NUCLEOTIDE SEQUENCE</scope>
</reference>
<gene>
    <name evidence="8" type="ORF">LCGC14_2967360</name>
</gene>